<comment type="caution">
    <text evidence="2">The sequence shown here is derived from an EMBL/GenBank/DDBJ whole genome shotgun (WGS) entry which is preliminary data.</text>
</comment>
<gene>
    <name evidence="2" type="ORF">S06H3_10973</name>
</gene>
<name>X1MCM4_9ZZZZ</name>
<keyword evidence="1" id="KW-0175">Coiled coil</keyword>
<organism evidence="2">
    <name type="scientific">marine sediment metagenome</name>
    <dbReference type="NCBI Taxonomy" id="412755"/>
    <lineage>
        <taxon>unclassified sequences</taxon>
        <taxon>metagenomes</taxon>
        <taxon>ecological metagenomes</taxon>
    </lineage>
</organism>
<evidence type="ECO:0000256" key="1">
    <source>
        <dbReference type="SAM" id="Coils"/>
    </source>
</evidence>
<dbReference type="EMBL" id="BARV01005207">
    <property type="protein sequence ID" value="GAI12430.1"/>
    <property type="molecule type" value="Genomic_DNA"/>
</dbReference>
<protein>
    <submittedName>
        <fullName evidence="2">Uncharacterized protein</fullName>
    </submittedName>
</protein>
<accession>X1MCM4</accession>
<proteinExistence type="predicted"/>
<dbReference type="AlphaFoldDB" id="X1MCM4"/>
<sequence>MERRNERVDLDALKDRVANLENELDMAFRRIKALLSENKELRDGQQKIFDSFVRERSKNTSKEKVAKWRRVNPEGLKKLQNPKAGLTWERVSPQILKMAQNKGDTTTRLITPQEKRTWSLKRLNKFIDILDRIPR</sequence>
<feature type="coiled-coil region" evidence="1">
    <location>
        <begin position="3"/>
        <end position="37"/>
    </location>
</feature>
<reference evidence="2" key="1">
    <citation type="journal article" date="2014" name="Front. Microbiol.">
        <title>High frequency of phylogenetically diverse reductive dehalogenase-homologous genes in deep subseafloor sedimentary metagenomes.</title>
        <authorList>
            <person name="Kawai M."/>
            <person name="Futagami T."/>
            <person name="Toyoda A."/>
            <person name="Takaki Y."/>
            <person name="Nishi S."/>
            <person name="Hori S."/>
            <person name="Arai W."/>
            <person name="Tsubouchi T."/>
            <person name="Morono Y."/>
            <person name="Uchiyama I."/>
            <person name="Ito T."/>
            <person name="Fujiyama A."/>
            <person name="Inagaki F."/>
            <person name="Takami H."/>
        </authorList>
    </citation>
    <scope>NUCLEOTIDE SEQUENCE</scope>
    <source>
        <strain evidence="2">Expedition CK06-06</strain>
    </source>
</reference>
<evidence type="ECO:0000313" key="2">
    <source>
        <dbReference type="EMBL" id="GAI12430.1"/>
    </source>
</evidence>